<dbReference type="SUPFAM" id="SSF47072">
    <property type="entry name" value="Cysteine alpha-hairpin motif"/>
    <property type="match status" value="1"/>
</dbReference>
<evidence type="ECO:0000313" key="7">
    <source>
        <dbReference type="Proteomes" id="UP000668214"/>
    </source>
</evidence>
<dbReference type="InterPro" id="IPR051383">
    <property type="entry name" value="COX19"/>
</dbReference>
<evidence type="ECO:0000256" key="2">
    <source>
        <dbReference type="ARBA" id="ARBA00022490"/>
    </source>
</evidence>
<reference evidence="6" key="1">
    <citation type="submission" date="2020-02" db="EMBL/GenBank/DDBJ databases">
        <title>Relaxed selection underlies rapid genomic changes in the transitions from sociality to social parasitism in ants.</title>
        <authorList>
            <person name="Bi X."/>
        </authorList>
    </citation>
    <scope>NUCLEOTIDE SEQUENCE</scope>
    <source>
        <strain evidence="6">BGI-DK2014c</strain>
        <tissue evidence="6">Whole body</tissue>
    </source>
</reference>
<gene>
    <name evidence="6" type="primary">Cox19</name>
    <name evidence="6" type="ORF">G6Z78_0002988</name>
</gene>
<keyword evidence="2" id="KW-0963">Cytoplasm</keyword>
<dbReference type="GO" id="GO:0005758">
    <property type="term" value="C:mitochondrial intermembrane space"/>
    <property type="evidence" value="ECO:0007669"/>
    <property type="project" value="TreeGrafter"/>
</dbReference>
<dbReference type="InterPro" id="IPR009069">
    <property type="entry name" value="Cys_alpha_HP_mot_SF"/>
</dbReference>
<dbReference type="PANTHER" id="PTHR21107:SF2">
    <property type="entry name" value="CYTOCHROME C OXIDASE ASSEMBLY PROTEIN COX19"/>
    <property type="match status" value="1"/>
</dbReference>
<dbReference type="Proteomes" id="UP000668214">
    <property type="component" value="Unassembled WGS sequence"/>
</dbReference>
<accession>A0A836EIM7</accession>
<keyword evidence="7" id="KW-1185">Reference proteome</keyword>
<name>A0A836EIM7_9HYME</name>
<organism evidence="6 7">
    <name type="scientific">Pseudoatta argentina</name>
    <dbReference type="NCBI Taxonomy" id="621737"/>
    <lineage>
        <taxon>Eukaryota</taxon>
        <taxon>Metazoa</taxon>
        <taxon>Ecdysozoa</taxon>
        <taxon>Arthropoda</taxon>
        <taxon>Hexapoda</taxon>
        <taxon>Insecta</taxon>
        <taxon>Pterygota</taxon>
        <taxon>Neoptera</taxon>
        <taxon>Endopterygota</taxon>
        <taxon>Hymenoptera</taxon>
        <taxon>Apocrita</taxon>
        <taxon>Aculeata</taxon>
        <taxon>Formicoidea</taxon>
        <taxon>Formicidae</taxon>
        <taxon>Myrmicinae</taxon>
        <taxon>Pseudoatta</taxon>
    </lineage>
</organism>
<dbReference type="AlphaFoldDB" id="A0A836EIM7"/>
<evidence type="ECO:0000256" key="3">
    <source>
        <dbReference type="ARBA" id="ARBA00023157"/>
    </source>
</evidence>
<feature type="non-terminal residue" evidence="6">
    <location>
        <position position="1"/>
    </location>
</feature>
<comment type="subcellular location">
    <subcellularLocation>
        <location evidence="1">Cytoplasm</location>
    </subcellularLocation>
</comment>
<evidence type="ECO:0000313" key="6">
    <source>
        <dbReference type="EMBL" id="KAG5323699.1"/>
    </source>
</evidence>
<evidence type="ECO:0000256" key="5">
    <source>
        <dbReference type="ARBA" id="ARBA00039385"/>
    </source>
</evidence>
<dbReference type="PROSITE" id="PS51808">
    <property type="entry name" value="CHCH"/>
    <property type="match status" value="1"/>
</dbReference>
<protein>
    <recommendedName>
        <fullName evidence="5">Cytochrome c oxidase assembly protein COX19</fullName>
    </recommendedName>
</protein>
<evidence type="ECO:0000256" key="1">
    <source>
        <dbReference type="ARBA" id="ARBA00004496"/>
    </source>
</evidence>
<dbReference type="EMBL" id="JAANIA010000554">
    <property type="protein sequence ID" value="KAG5323699.1"/>
    <property type="molecule type" value="Genomic_DNA"/>
</dbReference>
<dbReference type="GO" id="GO:0033617">
    <property type="term" value="P:mitochondrial respiratory chain complex IV assembly"/>
    <property type="evidence" value="ECO:0007669"/>
    <property type="project" value="TreeGrafter"/>
</dbReference>
<sequence length="152" mass="17679">MNLVFAWGGVGGATEKCGSLWIWITVSQDGEPPWRLKRLYAFQVFVVRGVRAFSYDFNASVKWRSMSSYTFSQKLFTPTPPERGSFPLDHEGHCKSTMIRYMRCLSENRHQNTMCRDIAKEYLGCRMDHDLMMREDWSKLGFTDEIKGAKET</sequence>
<evidence type="ECO:0000256" key="4">
    <source>
        <dbReference type="ARBA" id="ARBA00038223"/>
    </source>
</evidence>
<feature type="non-terminal residue" evidence="6">
    <location>
        <position position="152"/>
    </location>
</feature>
<keyword evidence="3" id="KW-1015">Disulfide bond</keyword>
<proteinExistence type="inferred from homology"/>
<dbReference type="PANTHER" id="PTHR21107">
    <property type="entry name" value="CYTOCHROME C OXIDASE ASSEMBLY PROTEIN COX19"/>
    <property type="match status" value="1"/>
</dbReference>
<comment type="caution">
    <text evidence="6">The sequence shown here is derived from an EMBL/GenBank/DDBJ whole genome shotgun (WGS) entry which is preliminary data.</text>
</comment>
<comment type="similarity">
    <text evidence="4">Belongs to the COX19 family.</text>
</comment>